<keyword evidence="3" id="KW-1185">Reference proteome</keyword>
<organism evidence="2 3">
    <name type="scientific">Ranitomeya imitator</name>
    <name type="common">mimic poison frog</name>
    <dbReference type="NCBI Taxonomy" id="111125"/>
    <lineage>
        <taxon>Eukaryota</taxon>
        <taxon>Metazoa</taxon>
        <taxon>Chordata</taxon>
        <taxon>Craniata</taxon>
        <taxon>Vertebrata</taxon>
        <taxon>Euteleostomi</taxon>
        <taxon>Amphibia</taxon>
        <taxon>Batrachia</taxon>
        <taxon>Anura</taxon>
        <taxon>Neobatrachia</taxon>
        <taxon>Hyloidea</taxon>
        <taxon>Dendrobatidae</taxon>
        <taxon>Dendrobatinae</taxon>
        <taxon>Ranitomeya</taxon>
    </lineage>
</organism>
<keyword evidence="1" id="KW-0732">Signal</keyword>
<protein>
    <submittedName>
        <fullName evidence="2">Uncharacterized protein</fullName>
    </submittedName>
</protein>
<accession>A0ABN9MF58</accession>
<dbReference type="PANTHER" id="PTHR31296:SF1">
    <property type="entry name" value="MITOCHONDRIAL PROTEIN C2ORF69"/>
    <property type="match status" value="1"/>
</dbReference>
<name>A0ABN9MF58_9NEOB</name>
<evidence type="ECO:0000256" key="1">
    <source>
        <dbReference type="SAM" id="SignalP"/>
    </source>
</evidence>
<gene>
    <name evidence="2" type="ORF">RIMI_LOCUS20123945</name>
</gene>
<dbReference type="InterPro" id="IPR018881">
    <property type="entry name" value="C2orf69_mit"/>
</dbReference>
<feature type="signal peptide" evidence="1">
    <location>
        <begin position="1"/>
        <end position="31"/>
    </location>
</feature>
<comment type="caution">
    <text evidence="2">The sequence shown here is derived from an EMBL/GenBank/DDBJ whole genome shotgun (WGS) entry which is preliminary data.</text>
</comment>
<feature type="chain" id="PRO_5046887404" evidence="1">
    <location>
        <begin position="32"/>
        <end position="358"/>
    </location>
</feature>
<evidence type="ECO:0000313" key="3">
    <source>
        <dbReference type="Proteomes" id="UP001176940"/>
    </source>
</evidence>
<evidence type="ECO:0000313" key="2">
    <source>
        <dbReference type="EMBL" id="CAJ0965303.1"/>
    </source>
</evidence>
<dbReference type="PANTHER" id="PTHR31296">
    <property type="entry name" value="UPF0565 PROTEIN C2ORF69"/>
    <property type="match status" value="1"/>
</dbReference>
<dbReference type="Proteomes" id="UP001176940">
    <property type="component" value="Unassembled WGS sequence"/>
</dbReference>
<reference evidence="2" key="1">
    <citation type="submission" date="2023-07" db="EMBL/GenBank/DDBJ databases">
        <authorList>
            <person name="Stuckert A."/>
        </authorList>
    </citation>
    <scope>NUCLEOTIDE SEQUENCE</scope>
</reference>
<proteinExistence type="predicted"/>
<dbReference type="EMBL" id="CAUEEQ010066290">
    <property type="protein sequence ID" value="CAJ0965303.1"/>
    <property type="molecule type" value="Genomic_DNA"/>
</dbReference>
<dbReference type="Pfam" id="PF10561">
    <property type="entry name" value="C2orf69"/>
    <property type="match status" value="1"/>
</dbReference>
<sequence>MRTLRTALRSARRLLVHAVAGVISMCAGVSAVHDPHSLFRLPCVQGAEPAKCNDVLLCPPRSRAQRPHHVVYFPGDVQASDVCRLRVLGEEANYRDIMAKHSENFRWKCWSLEDISAILSDRFPASYIWIVKPSRMHLHKFSCYDNFVSSNMFGAPKHSTDLGAFRQLYALLVNAFTMAQNAFLSESNKYIINTDYSHSGYSTNGCNSEEGDTKDPAVYLGHPSVKGSLSFTVIGFSKGCVVLNQLLHELQEAKKDKEINSFLANIESMYWLDGGHSGGSNTWVTCPDILKVFAHTGIAVHTHVTPYQVSDSMRSWIGEEQKKFTELLKGYNVMVDDHLHFAYETPSLDNHFRVHEVF</sequence>